<dbReference type="InterPro" id="IPR012337">
    <property type="entry name" value="RNaseH-like_sf"/>
</dbReference>
<comment type="caution">
    <text evidence="3">The sequence shown here is derived from an EMBL/GenBank/DDBJ whole genome shotgun (WGS) entry which is preliminary data.</text>
</comment>
<feature type="compositionally biased region" description="Basic and acidic residues" evidence="1">
    <location>
        <begin position="306"/>
        <end position="319"/>
    </location>
</feature>
<evidence type="ECO:0000256" key="1">
    <source>
        <dbReference type="SAM" id="MobiDB-lite"/>
    </source>
</evidence>
<evidence type="ECO:0000313" key="3">
    <source>
        <dbReference type="EMBL" id="ROW03127.1"/>
    </source>
</evidence>
<dbReference type="InterPro" id="IPR048519">
    <property type="entry name" value="Gfd2/YDR514C-like_C"/>
</dbReference>
<organism evidence="3 4">
    <name type="scientific">Cytospora schulzeri</name>
    <dbReference type="NCBI Taxonomy" id="448051"/>
    <lineage>
        <taxon>Eukaryota</taxon>
        <taxon>Fungi</taxon>
        <taxon>Dikarya</taxon>
        <taxon>Ascomycota</taxon>
        <taxon>Pezizomycotina</taxon>
        <taxon>Sordariomycetes</taxon>
        <taxon>Sordariomycetidae</taxon>
        <taxon>Diaporthales</taxon>
        <taxon>Cytosporaceae</taxon>
        <taxon>Cytospora</taxon>
    </lineage>
</organism>
<gene>
    <name evidence="3" type="ORF">VMCG_05685</name>
</gene>
<dbReference type="AlphaFoldDB" id="A0A423WII6"/>
<proteinExistence type="predicted"/>
<dbReference type="OrthoDB" id="5237808at2759"/>
<feature type="region of interest" description="Disordered" evidence="1">
    <location>
        <begin position="244"/>
        <end position="319"/>
    </location>
</feature>
<dbReference type="InterPro" id="IPR036397">
    <property type="entry name" value="RNaseH_sf"/>
</dbReference>
<dbReference type="EMBL" id="LKEA01000016">
    <property type="protein sequence ID" value="ROW03127.1"/>
    <property type="molecule type" value="Genomic_DNA"/>
</dbReference>
<protein>
    <recommendedName>
        <fullName evidence="2">Gfd2/YDR514C-like C-terminal domain-containing protein</fullName>
    </recommendedName>
</protein>
<reference evidence="3 4" key="1">
    <citation type="submission" date="2015-09" db="EMBL/GenBank/DDBJ databases">
        <title>Host preference determinants of Valsa canker pathogens revealed by comparative genomics.</title>
        <authorList>
            <person name="Yin Z."/>
            <person name="Huang L."/>
        </authorList>
    </citation>
    <scope>NUCLEOTIDE SEQUENCE [LARGE SCALE GENOMIC DNA]</scope>
    <source>
        <strain evidence="3 4">03-1</strain>
    </source>
</reference>
<dbReference type="Gene3D" id="3.30.420.10">
    <property type="entry name" value="Ribonuclease H-like superfamily/Ribonuclease H"/>
    <property type="match status" value="1"/>
</dbReference>
<dbReference type="Proteomes" id="UP000283895">
    <property type="component" value="Unassembled WGS sequence"/>
</dbReference>
<keyword evidence="4" id="KW-1185">Reference proteome</keyword>
<accession>A0A423WII6</accession>
<sequence length="319" mass="35994">MRHAADQPGDIYDKRNLENESELLLTLWELSDHKKICFVSFDLEGPYEAITELGLAFQRKNDSQRQGRHIIINSNQQKKASPPKPCGFGISSEELDDPKELYTILDEFFTHQRDENHRVVLTGFDMKADLTRLHRDCDWKPPTYVILMDSAAIYKTLSGKKSNPNQATALDMLGFPGDPEAPFHNAANDAWYGLELLFRKAEQAQRQHVDPGGDDTINWLVPSKTACPSPVLQRTSNLATRLSFPFDFNDGKPPRPPAHQPPQATQRPFSTSETALALRPSRKRKRRGDNQKGGPGEAVDATPSDDSAHNRPEKRQKLM</sequence>
<dbReference type="Pfam" id="PF21762">
    <property type="entry name" value="DEDDh_C"/>
    <property type="match status" value="1"/>
</dbReference>
<dbReference type="SUPFAM" id="SSF53098">
    <property type="entry name" value="Ribonuclease H-like"/>
    <property type="match status" value="1"/>
</dbReference>
<dbReference type="GO" id="GO:0003676">
    <property type="term" value="F:nucleic acid binding"/>
    <property type="evidence" value="ECO:0007669"/>
    <property type="project" value="InterPro"/>
</dbReference>
<evidence type="ECO:0000313" key="4">
    <source>
        <dbReference type="Proteomes" id="UP000283895"/>
    </source>
</evidence>
<evidence type="ECO:0000259" key="2">
    <source>
        <dbReference type="Pfam" id="PF21762"/>
    </source>
</evidence>
<name>A0A423WII6_9PEZI</name>
<feature type="domain" description="Gfd2/YDR514C-like C-terminal" evidence="2">
    <location>
        <begin position="39"/>
        <end position="198"/>
    </location>
</feature>